<dbReference type="AlphaFoldDB" id="A0A7J8DTN6"/>
<dbReference type="InParanoid" id="A0A7J8DTN6"/>
<dbReference type="EMBL" id="JACASF010000016">
    <property type="protein sequence ID" value="KAF6426395.1"/>
    <property type="molecule type" value="Genomic_DNA"/>
</dbReference>
<dbReference type="Proteomes" id="UP000550707">
    <property type="component" value="Unassembled WGS sequence"/>
</dbReference>
<evidence type="ECO:0000313" key="2">
    <source>
        <dbReference type="EMBL" id="KAF6426395.1"/>
    </source>
</evidence>
<keyword evidence="3" id="KW-1185">Reference proteome</keyword>
<proteinExistence type="predicted"/>
<dbReference type="PANTHER" id="PTHR31635:SF196">
    <property type="entry name" value="REVERSE TRANSCRIPTASE DOMAIN-CONTAINING PROTEIN-RELATED"/>
    <property type="match status" value="1"/>
</dbReference>
<dbReference type="PROSITE" id="PS50878">
    <property type="entry name" value="RT_POL"/>
    <property type="match status" value="1"/>
</dbReference>
<accession>A0A7J8DTN6</accession>
<protein>
    <recommendedName>
        <fullName evidence="1">Reverse transcriptase domain-containing protein</fullName>
    </recommendedName>
</protein>
<dbReference type="InterPro" id="IPR000477">
    <property type="entry name" value="RT_dom"/>
</dbReference>
<evidence type="ECO:0000259" key="1">
    <source>
        <dbReference type="PROSITE" id="PS50878"/>
    </source>
</evidence>
<organism evidence="2 3">
    <name type="scientific">Molossus molossus</name>
    <name type="common">Pallas' mastiff bat</name>
    <name type="synonym">Vespertilio molossus</name>
    <dbReference type="NCBI Taxonomy" id="27622"/>
    <lineage>
        <taxon>Eukaryota</taxon>
        <taxon>Metazoa</taxon>
        <taxon>Chordata</taxon>
        <taxon>Craniata</taxon>
        <taxon>Vertebrata</taxon>
        <taxon>Euteleostomi</taxon>
        <taxon>Mammalia</taxon>
        <taxon>Eutheria</taxon>
        <taxon>Laurasiatheria</taxon>
        <taxon>Chiroptera</taxon>
        <taxon>Yangochiroptera</taxon>
        <taxon>Molossidae</taxon>
        <taxon>Molossus</taxon>
    </lineage>
</organism>
<evidence type="ECO:0000313" key="3">
    <source>
        <dbReference type="Proteomes" id="UP000550707"/>
    </source>
</evidence>
<sequence>MILYAENPKDSIKNLLDLVNEFSKVAGYKINIKKSTALLYTNDEVTERETKKTIPFTIATRKLRYLGINLTKEIKDLFTVNYRSLKKEIEEDIKSGSTYPVHGLEELTSLKCPYYPKQSIVSVQSPSKYQQPTSQN</sequence>
<comment type="caution">
    <text evidence="2">The sequence shown here is derived from an EMBL/GenBank/DDBJ whole genome shotgun (WGS) entry which is preliminary data.</text>
</comment>
<feature type="domain" description="Reverse transcriptase" evidence="1">
    <location>
        <begin position="1"/>
        <end position="70"/>
    </location>
</feature>
<name>A0A7J8DTN6_MOLMO</name>
<gene>
    <name evidence="2" type="ORF">HJG59_009103</name>
</gene>
<dbReference type="PANTHER" id="PTHR31635">
    <property type="entry name" value="REVERSE TRANSCRIPTASE DOMAIN-CONTAINING PROTEIN-RELATED"/>
    <property type="match status" value="1"/>
</dbReference>
<reference evidence="2 3" key="1">
    <citation type="journal article" date="2020" name="Nature">
        <title>Six reference-quality genomes reveal evolution of bat adaptations.</title>
        <authorList>
            <person name="Jebb D."/>
            <person name="Huang Z."/>
            <person name="Pippel M."/>
            <person name="Hughes G.M."/>
            <person name="Lavrichenko K."/>
            <person name="Devanna P."/>
            <person name="Winkler S."/>
            <person name="Jermiin L.S."/>
            <person name="Skirmuntt E.C."/>
            <person name="Katzourakis A."/>
            <person name="Burkitt-Gray L."/>
            <person name="Ray D.A."/>
            <person name="Sullivan K.A.M."/>
            <person name="Roscito J.G."/>
            <person name="Kirilenko B.M."/>
            <person name="Davalos L.M."/>
            <person name="Corthals A.P."/>
            <person name="Power M.L."/>
            <person name="Jones G."/>
            <person name="Ransome R.D."/>
            <person name="Dechmann D.K.N."/>
            <person name="Locatelli A.G."/>
            <person name="Puechmaille S.J."/>
            <person name="Fedrigo O."/>
            <person name="Jarvis E.D."/>
            <person name="Hiller M."/>
            <person name="Vernes S.C."/>
            <person name="Myers E.W."/>
            <person name="Teeling E.C."/>
        </authorList>
    </citation>
    <scope>NUCLEOTIDE SEQUENCE [LARGE SCALE GENOMIC DNA]</scope>
    <source>
        <strain evidence="2">MMolMol1</strain>
        <tissue evidence="2">Muscle</tissue>
    </source>
</reference>